<dbReference type="Gene3D" id="1.10.101.10">
    <property type="entry name" value="PGBD-like superfamily/PGBD"/>
    <property type="match status" value="1"/>
</dbReference>
<dbReference type="EMBL" id="CP120733">
    <property type="protein sequence ID" value="WFD12418.1"/>
    <property type="molecule type" value="Genomic_DNA"/>
</dbReference>
<dbReference type="InterPro" id="IPR001478">
    <property type="entry name" value="PDZ"/>
</dbReference>
<dbReference type="Gene3D" id="3.90.226.10">
    <property type="entry name" value="2-enoyl-CoA Hydratase, Chain A, domain 1"/>
    <property type="match status" value="1"/>
</dbReference>
<feature type="domain" description="Tail specific protease" evidence="8">
    <location>
        <begin position="159"/>
        <end position="345"/>
    </location>
</feature>
<feature type="domain" description="PDZ" evidence="7">
    <location>
        <begin position="87"/>
        <end position="159"/>
    </location>
</feature>
<evidence type="ECO:0000256" key="6">
    <source>
        <dbReference type="SAM" id="SignalP"/>
    </source>
</evidence>
<dbReference type="Pfam" id="PF03572">
    <property type="entry name" value="Peptidase_S41"/>
    <property type="match status" value="1"/>
</dbReference>
<dbReference type="SMART" id="SM00228">
    <property type="entry name" value="PDZ"/>
    <property type="match status" value="1"/>
</dbReference>
<evidence type="ECO:0000256" key="5">
    <source>
        <dbReference type="RuleBase" id="RU004404"/>
    </source>
</evidence>
<dbReference type="PANTHER" id="PTHR32060:SF30">
    <property type="entry name" value="CARBOXY-TERMINAL PROCESSING PROTEASE CTPA"/>
    <property type="match status" value="1"/>
</dbReference>
<evidence type="ECO:0000313" key="9">
    <source>
        <dbReference type="EMBL" id="WFD12418.1"/>
    </source>
</evidence>
<dbReference type="Pfam" id="PF22694">
    <property type="entry name" value="CtpB_N-like"/>
    <property type="match status" value="1"/>
</dbReference>
<dbReference type="InterPro" id="IPR005151">
    <property type="entry name" value="Tail-specific_protease"/>
</dbReference>
<reference evidence="9 10" key="1">
    <citation type="submission" date="2023-03" db="EMBL/GenBank/DDBJ databases">
        <title>Complete genome sequence of Tepidibacter sp. SWIR-1, isolated from a deep-sea hydrothermal vent.</title>
        <authorList>
            <person name="Li X."/>
        </authorList>
    </citation>
    <scope>NUCLEOTIDE SEQUENCE [LARGE SCALE GENOMIC DNA]</scope>
    <source>
        <strain evidence="9 10">SWIR-1</strain>
    </source>
</reference>
<dbReference type="SMART" id="SM00245">
    <property type="entry name" value="TSPc"/>
    <property type="match status" value="1"/>
</dbReference>
<dbReference type="SUPFAM" id="SSF50156">
    <property type="entry name" value="PDZ domain-like"/>
    <property type="match status" value="1"/>
</dbReference>
<evidence type="ECO:0000259" key="7">
    <source>
        <dbReference type="SMART" id="SM00228"/>
    </source>
</evidence>
<gene>
    <name evidence="9" type="ORF">P4S50_00125</name>
</gene>
<evidence type="ECO:0000313" key="10">
    <source>
        <dbReference type="Proteomes" id="UP001222800"/>
    </source>
</evidence>
<dbReference type="Pfam" id="PF01471">
    <property type="entry name" value="PG_binding_1"/>
    <property type="match status" value="1"/>
</dbReference>
<proteinExistence type="inferred from homology"/>
<keyword evidence="3 5" id="KW-0378">Hydrolase</keyword>
<feature type="signal peptide" evidence="6">
    <location>
        <begin position="1"/>
        <end position="21"/>
    </location>
</feature>
<dbReference type="Gene3D" id="2.30.42.10">
    <property type="match status" value="1"/>
</dbReference>
<dbReference type="CDD" id="cd06782">
    <property type="entry name" value="cpPDZ_CPP-like"/>
    <property type="match status" value="1"/>
</dbReference>
<keyword evidence="10" id="KW-1185">Reference proteome</keyword>
<dbReference type="InterPro" id="IPR055210">
    <property type="entry name" value="CtpA/B_N"/>
</dbReference>
<organism evidence="9 10">
    <name type="scientific">Tepidibacter hydrothermalis</name>
    <dbReference type="NCBI Taxonomy" id="3036126"/>
    <lineage>
        <taxon>Bacteria</taxon>
        <taxon>Bacillati</taxon>
        <taxon>Bacillota</taxon>
        <taxon>Clostridia</taxon>
        <taxon>Peptostreptococcales</taxon>
        <taxon>Peptostreptococcaceae</taxon>
        <taxon>Tepidibacter</taxon>
    </lineage>
</organism>
<dbReference type="InterPro" id="IPR041489">
    <property type="entry name" value="PDZ_6"/>
</dbReference>
<evidence type="ECO:0000256" key="1">
    <source>
        <dbReference type="ARBA" id="ARBA00009179"/>
    </source>
</evidence>
<dbReference type="SUPFAM" id="SSF52096">
    <property type="entry name" value="ClpP/crotonase"/>
    <property type="match status" value="1"/>
</dbReference>
<evidence type="ECO:0000256" key="3">
    <source>
        <dbReference type="ARBA" id="ARBA00022801"/>
    </source>
</evidence>
<dbReference type="Gene3D" id="3.30.750.44">
    <property type="match status" value="1"/>
</dbReference>
<keyword evidence="4 5" id="KW-0720">Serine protease</keyword>
<dbReference type="InterPro" id="IPR004447">
    <property type="entry name" value="Peptidase_S41A"/>
</dbReference>
<dbReference type="SUPFAM" id="SSF47090">
    <property type="entry name" value="PGBD-like"/>
    <property type="match status" value="1"/>
</dbReference>
<dbReference type="InterPro" id="IPR002477">
    <property type="entry name" value="Peptidoglycan-bd-like"/>
</dbReference>
<keyword evidence="2 5" id="KW-0645">Protease</keyword>
<accession>A0ABY8ELV3</accession>
<dbReference type="InterPro" id="IPR036365">
    <property type="entry name" value="PGBD-like_sf"/>
</dbReference>
<evidence type="ECO:0000256" key="4">
    <source>
        <dbReference type="ARBA" id="ARBA00022825"/>
    </source>
</evidence>
<dbReference type="Proteomes" id="UP001222800">
    <property type="component" value="Chromosome"/>
</dbReference>
<dbReference type="PANTHER" id="PTHR32060">
    <property type="entry name" value="TAIL-SPECIFIC PROTEASE"/>
    <property type="match status" value="1"/>
</dbReference>
<dbReference type="NCBIfam" id="TIGR00225">
    <property type="entry name" value="prc"/>
    <property type="match status" value="1"/>
</dbReference>
<feature type="chain" id="PRO_5046290131" evidence="6">
    <location>
        <begin position="22"/>
        <end position="450"/>
    </location>
</feature>
<name>A0ABY8ELV3_9FIRM</name>
<dbReference type="CDD" id="cd07560">
    <property type="entry name" value="Peptidase_S41_CPP"/>
    <property type="match status" value="1"/>
</dbReference>
<sequence>MGRFLCSLVTVMVLITNIAFADDFVKNEEFFNAVKNYITKNYAGEITDDELYDAAIKGMFEKLDKHSMYMDKETKESFSQSVSGKMFGIGALINAKDGKLKIVEPIEDSPAQKAGLMPGDIIVAIEDERLGEIKDIREVIDKIKGEKGTNVNLTISRSGKEFKVDIKRDEIKIKSVKYRVIEGDIGYIKISQFTTDVADEVQVAVDKLREQGIKKAVLDLRGNPGGSLSAVVEVSKHFVPKGKVVIVRDAKDKVINHYSKGEVAFDKLTVLVDENSASASELLSGAIQDTKSGTLIGKTTYGKGTVQTVLPLKNGEGIKLTIAKYYLPSDRSIDGTGVTPDIDCDRFDIDVDKLMELNKEMKLSKGDAGLEVLAVQERLGAMGYDINDPKGIYQDSTFKAVEKFQADNGLYGYGVADVTTLNKINEEFVKFMTSDKMDKQLKKSIEILNK</sequence>
<dbReference type="InterPro" id="IPR036366">
    <property type="entry name" value="PGBDSf"/>
</dbReference>
<protein>
    <submittedName>
        <fullName evidence="9">S41 family peptidase</fullName>
    </submittedName>
</protein>
<dbReference type="InterPro" id="IPR029045">
    <property type="entry name" value="ClpP/crotonase-like_dom_sf"/>
</dbReference>
<dbReference type="InterPro" id="IPR036034">
    <property type="entry name" value="PDZ_sf"/>
</dbReference>
<dbReference type="RefSeq" id="WP_277734793.1">
    <property type="nucleotide sequence ID" value="NZ_CP120733.1"/>
</dbReference>
<evidence type="ECO:0000259" key="8">
    <source>
        <dbReference type="SMART" id="SM00245"/>
    </source>
</evidence>
<evidence type="ECO:0000256" key="2">
    <source>
        <dbReference type="ARBA" id="ARBA00022670"/>
    </source>
</evidence>
<comment type="similarity">
    <text evidence="1 5">Belongs to the peptidase S41A family.</text>
</comment>
<keyword evidence="6" id="KW-0732">Signal</keyword>
<dbReference type="Pfam" id="PF17820">
    <property type="entry name" value="PDZ_6"/>
    <property type="match status" value="1"/>
</dbReference>